<dbReference type="AlphaFoldDB" id="A0A087TNG3"/>
<accession>A0A087TNG3</accession>
<feature type="chain" id="PRO_5001829805" evidence="1">
    <location>
        <begin position="19"/>
        <end position="222"/>
    </location>
</feature>
<feature type="non-terminal residue" evidence="2">
    <location>
        <position position="222"/>
    </location>
</feature>
<name>A0A087TNG3_STEMI</name>
<feature type="signal peptide" evidence="1">
    <location>
        <begin position="1"/>
        <end position="18"/>
    </location>
</feature>
<protein>
    <submittedName>
        <fullName evidence="2">Uncharacterized protein</fullName>
    </submittedName>
</protein>
<keyword evidence="3" id="KW-1185">Reference proteome</keyword>
<dbReference type="OrthoDB" id="6418946at2759"/>
<dbReference type="OMA" id="SPCIHKK"/>
<reference evidence="2 3" key="1">
    <citation type="submission" date="2013-11" db="EMBL/GenBank/DDBJ databases">
        <title>Genome sequencing of Stegodyphus mimosarum.</title>
        <authorList>
            <person name="Bechsgaard J."/>
        </authorList>
    </citation>
    <scope>NUCLEOTIDE SEQUENCE [LARGE SCALE GENOMIC DNA]</scope>
</reference>
<organism evidence="2 3">
    <name type="scientific">Stegodyphus mimosarum</name>
    <name type="common">African social velvet spider</name>
    <dbReference type="NCBI Taxonomy" id="407821"/>
    <lineage>
        <taxon>Eukaryota</taxon>
        <taxon>Metazoa</taxon>
        <taxon>Ecdysozoa</taxon>
        <taxon>Arthropoda</taxon>
        <taxon>Chelicerata</taxon>
        <taxon>Arachnida</taxon>
        <taxon>Araneae</taxon>
        <taxon>Araneomorphae</taxon>
        <taxon>Entelegynae</taxon>
        <taxon>Eresoidea</taxon>
        <taxon>Eresidae</taxon>
        <taxon>Stegodyphus</taxon>
    </lineage>
</organism>
<dbReference type="Proteomes" id="UP000054359">
    <property type="component" value="Unassembled WGS sequence"/>
</dbReference>
<dbReference type="EMBL" id="KK116042">
    <property type="protein sequence ID" value="KFM66652.1"/>
    <property type="molecule type" value="Genomic_DNA"/>
</dbReference>
<proteinExistence type="predicted"/>
<gene>
    <name evidence="2" type="ORF">X975_22186</name>
</gene>
<dbReference type="PANTHER" id="PTHR33964">
    <property type="entry name" value="RE45066P-RELATED"/>
    <property type="match status" value="1"/>
</dbReference>
<evidence type="ECO:0000256" key="1">
    <source>
        <dbReference type="SAM" id="SignalP"/>
    </source>
</evidence>
<keyword evidence="1" id="KW-0732">Signal</keyword>
<evidence type="ECO:0000313" key="2">
    <source>
        <dbReference type="EMBL" id="KFM66652.1"/>
    </source>
</evidence>
<dbReference type="PANTHER" id="PTHR33964:SF1">
    <property type="entry name" value="RE45066P"/>
    <property type="match status" value="1"/>
</dbReference>
<dbReference type="STRING" id="407821.A0A087TNG3"/>
<sequence length="222" mass="24286">MKLLSVGLLLALACCCLAEPHCHTVELMNCLDIGINWLHTLPKRSIPATDSELETMCQELDKAFNCAYKFRDTCMTPLQKEVIALLVEGVIGLKEDFCKPGSDLRAKYLNHASCLNKVSQSDDIKAQIEYLLAILEMSDKVPLKDRLTFECCGYAKVTNAFTKMGTDTCGKEAVDTAAELISLAFAQLPDVVCNGFDGEADECKVVLPPDGSKPSEDLKKTA</sequence>
<evidence type="ECO:0000313" key="3">
    <source>
        <dbReference type="Proteomes" id="UP000054359"/>
    </source>
</evidence>